<dbReference type="EMBL" id="RCHS01001707">
    <property type="protein sequence ID" value="RMX51884.1"/>
    <property type="molecule type" value="Genomic_DNA"/>
</dbReference>
<protein>
    <submittedName>
        <fullName evidence="2">Uncharacterized protein</fullName>
    </submittedName>
</protein>
<evidence type="ECO:0000313" key="2">
    <source>
        <dbReference type="EMBL" id="RMX51884.1"/>
    </source>
</evidence>
<gene>
    <name evidence="2" type="ORF">pdam_00012200</name>
</gene>
<reference evidence="2 3" key="1">
    <citation type="journal article" date="2018" name="Sci. Rep.">
        <title>Comparative analysis of the Pocillopora damicornis genome highlights role of immune system in coral evolution.</title>
        <authorList>
            <person name="Cunning R."/>
            <person name="Bay R.A."/>
            <person name="Gillette P."/>
            <person name="Baker A.C."/>
            <person name="Traylor-Knowles N."/>
        </authorList>
    </citation>
    <scope>NUCLEOTIDE SEQUENCE [LARGE SCALE GENOMIC DNA]</scope>
    <source>
        <strain evidence="2">RSMAS</strain>
        <tissue evidence="2">Whole animal</tissue>
    </source>
</reference>
<dbReference type="Proteomes" id="UP000275408">
    <property type="component" value="Unassembled WGS sequence"/>
</dbReference>
<comment type="caution">
    <text evidence="2">The sequence shown here is derived from an EMBL/GenBank/DDBJ whole genome shotgun (WGS) entry which is preliminary data.</text>
</comment>
<feature type="compositionally biased region" description="Low complexity" evidence="1">
    <location>
        <begin position="1"/>
        <end position="15"/>
    </location>
</feature>
<evidence type="ECO:0000256" key="1">
    <source>
        <dbReference type="SAM" id="MobiDB-lite"/>
    </source>
</evidence>
<proteinExistence type="predicted"/>
<sequence length="96" mass="10897">MYSGSNDVNSGSSSVEFKDSDSLSNASDDELENLFEMILQVKEARHWQAVTSKEMKVFLAFLIISNGLVDEQYFLSTWSTKIFHTPNIRNLLSSQK</sequence>
<keyword evidence="3" id="KW-1185">Reference proteome</keyword>
<evidence type="ECO:0000313" key="3">
    <source>
        <dbReference type="Proteomes" id="UP000275408"/>
    </source>
</evidence>
<accession>A0A3M6UEF5</accession>
<organism evidence="2 3">
    <name type="scientific">Pocillopora damicornis</name>
    <name type="common">Cauliflower coral</name>
    <name type="synonym">Millepora damicornis</name>
    <dbReference type="NCBI Taxonomy" id="46731"/>
    <lineage>
        <taxon>Eukaryota</taxon>
        <taxon>Metazoa</taxon>
        <taxon>Cnidaria</taxon>
        <taxon>Anthozoa</taxon>
        <taxon>Hexacorallia</taxon>
        <taxon>Scleractinia</taxon>
        <taxon>Astrocoeniina</taxon>
        <taxon>Pocilloporidae</taxon>
        <taxon>Pocillopora</taxon>
    </lineage>
</organism>
<dbReference type="AlphaFoldDB" id="A0A3M6UEF5"/>
<feature type="region of interest" description="Disordered" evidence="1">
    <location>
        <begin position="1"/>
        <end position="25"/>
    </location>
</feature>
<name>A0A3M6UEF5_POCDA</name>